<gene>
    <name evidence="7" type="ORF">ES724_09475</name>
</gene>
<comment type="subcellular location">
    <subcellularLocation>
        <location evidence="1">Membrane</location>
        <topology evidence="1">Single-pass membrane protein</topology>
    </subcellularLocation>
</comment>
<keyword evidence="8" id="KW-1185">Reference proteome</keyword>
<sequence length="238" mass="26593">MDFFDRHKALIITLLFFAVLFLSLFNLNLSNNIQKERELLVDLDSFKIEEALEEEKEPEELVPTKARENVETHQAFNQNQEARDANFNDQLNEIFQKNSAAELESSDENASNTVGSYNLASAKKKEPKKQSDGNNSSEIKSVQKGGIDNSSISYSLRGRTAIEIPNPIYTCDRSGKVVINITVNQDGRVISTSVNKGSSSTNNECLTDQAEEYANQAYFSSMPGRSSQLGTITYNFKP</sequence>
<dbReference type="AlphaFoldDB" id="A0A5C6ZSK9"/>
<name>A0A5C6ZSK9_9FLAO</name>
<dbReference type="NCBIfam" id="TIGR01352">
    <property type="entry name" value="tonB_Cterm"/>
    <property type="match status" value="1"/>
</dbReference>
<reference evidence="7 8" key="1">
    <citation type="submission" date="2019-08" db="EMBL/GenBank/DDBJ databases">
        <title>Genome sequence of Gillisia hiemivivida IC154 (type strain).</title>
        <authorList>
            <person name="Bowman J.P."/>
        </authorList>
    </citation>
    <scope>NUCLEOTIDE SEQUENCE [LARGE SCALE GENOMIC DNA]</scope>
    <source>
        <strain evidence="7 8">IC154</strain>
    </source>
</reference>
<evidence type="ECO:0000313" key="7">
    <source>
        <dbReference type="EMBL" id="TXD93647.1"/>
    </source>
</evidence>
<dbReference type="OrthoDB" id="9786892at2"/>
<evidence type="ECO:0000256" key="1">
    <source>
        <dbReference type="ARBA" id="ARBA00004167"/>
    </source>
</evidence>
<organism evidence="7 8">
    <name type="scientific">Gillisia hiemivivida</name>
    <dbReference type="NCBI Taxonomy" id="291190"/>
    <lineage>
        <taxon>Bacteria</taxon>
        <taxon>Pseudomonadati</taxon>
        <taxon>Bacteroidota</taxon>
        <taxon>Flavobacteriia</taxon>
        <taxon>Flavobacteriales</taxon>
        <taxon>Flavobacteriaceae</taxon>
        <taxon>Gillisia</taxon>
    </lineage>
</organism>
<dbReference type="InterPro" id="IPR006260">
    <property type="entry name" value="TonB/TolA_C"/>
</dbReference>
<evidence type="ECO:0000256" key="2">
    <source>
        <dbReference type="ARBA" id="ARBA00022692"/>
    </source>
</evidence>
<feature type="compositionally biased region" description="Polar residues" evidence="5">
    <location>
        <begin position="108"/>
        <end position="119"/>
    </location>
</feature>
<evidence type="ECO:0000256" key="4">
    <source>
        <dbReference type="ARBA" id="ARBA00023136"/>
    </source>
</evidence>
<feature type="region of interest" description="Disordered" evidence="5">
    <location>
        <begin position="100"/>
        <end position="144"/>
    </location>
</feature>
<keyword evidence="2 6" id="KW-0812">Transmembrane</keyword>
<evidence type="ECO:0000256" key="3">
    <source>
        <dbReference type="ARBA" id="ARBA00022989"/>
    </source>
</evidence>
<comment type="caution">
    <text evidence="7">The sequence shown here is derived from an EMBL/GenBank/DDBJ whole genome shotgun (WGS) entry which is preliminary data.</text>
</comment>
<dbReference type="EMBL" id="VORY01000009">
    <property type="protein sequence ID" value="TXD93647.1"/>
    <property type="molecule type" value="Genomic_DNA"/>
</dbReference>
<accession>A0A5C6ZSK9</accession>
<dbReference type="Proteomes" id="UP000321367">
    <property type="component" value="Unassembled WGS sequence"/>
</dbReference>
<feature type="transmembrane region" description="Helical" evidence="6">
    <location>
        <begin position="9"/>
        <end position="29"/>
    </location>
</feature>
<dbReference type="GO" id="GO:0016020">
    <property type="term" value="C:membrane"/>
    <property type="evidence" value="ECO:0007669"/>
    <property type="project" value="UniProtKB-SubCell"/>
</dbReference>
<dbReference type="RefSeq" id="WP_146932430.1">
    <property type="nucleotide sequence ID" value="NZ_CBCSHZ010000011.1"/>
</dbReference>
<protein>
    <submittedName>
        <fullName evidence="7">Energy transducer TonB</fullName>
    </submittedName>
</protein>
<keyword evidence="3 6" id="KW-1133">Transmembrane helix</keyword>
<evidence type="ECO:0000313" key="8">
    <source>
        <dbReference type="Proteomes" id="UP000321367"/>
    </source>
</evidence>
<keyword evidence="4 6" id="KW-0472">Membrane</keyword>
<evidence type="ECO:0000256" key="6">
    <source>
        <dbReference type="SAM" id="Phobius"/>
    </source>
</evidence>
<evidence type="ECO:0000256" key="5">
    <source>
        <dbReference type="SAM" id="MobiDB-lite"/>
    </source>
</evidence>
<proteinExistence type="predicted"/>